<dbReference type="PANTHER" id="PTHR21666:SF294">
    <property type="entry name" value="PEPTIDASE M23"/>
    <property type="match status" value="1"/>
</dbReference>
<dbReference type="CDD" id="cd12797">
    <property type="entry name" value="M23_peptidase"/>
    <property type="match status" value="1"/>
</dbReference>
<feature type="domain" description="M23ase beta-sheet core" evidence="1">
    <location>
        <begin position="86"/>
        <end position="185"/>
    </location>
</feature>
<dbReference type="KEGG" id="hcu:MUN79_20390"/>
<evidence type="ECO:0000259" key="1">
    <source>
        <dbReference type="Pfam" id="PF01551"/>
    </source>
</evidence>
<dbReference type="Proteomes" id="UP000831796">
    <property type="component" value="Chromosome"/>
</dbReference>
<protein>
    <submittedName>
        <fullName evidence="2">M23 family metallopeptidase</fullName>
    </submittedName>
</protein>
<gene>
    <name evidence="2" type="ORF">MUN79_20390</name>
</gene>
<keyword evidence="3" id="KW-1185">Reference proteome</keyword>
<dbReference type="Pfam" id="PF01551">
    <property type="entry name" value="Peptidase_M23"/>
    <property type="match status" value="1"/>
</dbReference>
<evidence type="ECO:0000313" key="2">
    <source>
        <dbReference type="EMBL" id="UOQ71010.1"/>
    </source>
</evidence>
<dbReference type="SUPFAM" id="SSF51261">
    <property type="entry name" value="Duplicated hybrid motif"/>
    <property type="match status" value="1"/>
</dbReference>
<dbReference type="EMBL" id="CP095046">
    <property type="protein sequence ID" value="UOQ71010.1"/>
    <property type="molecule type" value="Genomic_DNA"/>
</dbReference>
<evidence type="ECO:0000313" key="3">
    <source>
        <dbReference type="Proteomes" id="UP000831796"/>
    </source>
</evidence>
<dbReference type="PANTHER" id="PTHR21666">
    <property type="entry name" value="PEPTIDASE-RELATED"/>
    <property type="match status" value="1"/>
</dbReference>
<reference evidence="2" key="1">
    <citation type="submission" date="2022-04" db="EMBL/GenBank/DDBJ databases">
        <title>Hymenobacter sp. isolated from the air.</title>
        <authorList>
            <person name="Won M."/>
            <person name="Lee C.-M."/>
            <person name="Woen H.-Y."/>
            <person name="Kwon S.-W."/>
        </authorList>
    </citation>
    <scope>NUCLEOTIDE SEQUENCE</scope>
    <source>
        <strain evidence="2">5116S-3</strain>
    </source>
</reference>
<name>A0A8T9Q5F7_9BACT</name>
<dbReference type="InterPro" id="IPR011055">
    <property type="entry name" value="Dup_hybrid_motif"/>
</dbReference>
<dbReference type="Gene3D" id="2.70.70.10">
    <property type="entry name" value="Glucose Permease (Domain IIA)"/>
    <property type="match status" value="1"/>
</dbReference>
<dbReference type="InterPro" id="IPR050570">
    <property type="entry name" value="Cell_wall_metabolism_enzyme"/>
</dbReference>
<dbReference type="RefSeq" id="WP_244674423.1">
    <property type="nucleotide sequence ID" value="NZ_CP095046.1"/>
</dbReference>
<organism evidence="2 3">
    <name type="scientific">Hymenobacter cellulosilyticus</name>
    <dbReference type="NCBI Taxonomy" id="2932248"/>
    <lineage>
        <taxon>Bacteria</taxon>
        <taxon>Pseudomonadati</taxon>
        <taxon>Bacteroidota</taxon>
        <taxon>Cytophagia</taxon>
        <taxon>Cytophagales</taxon>
        <taxon>Hymenobacteraceae</taxon>
        <taxon>Hymenobacter</taxon>
    </lineage>
</organism>
<dbReference type="GO" id="GO:0004222">
    <property type="term" value="F:metalloendopeptidase activity"/>
    <property type="evidence" value="ECO:0007669"/>
    <property type="project" value="TreeGrafter"/>
</dbReference>
<dbReference type="InterPro" id="IPR016047">
    <property type="entry name" value="M23ase_b-sheet_dom"/>
</dbReference>
<accession>A0A8T9Q5F7</accession>
<proteinExistence type="predicted"/>
<dbReference type="AlphaFoldDB" id="A0A8T9Q5F7"/>
<sequence>MTSDIVLPAKIVVFPSQKPRVIAHFTPQEQYLTRTYKYWYDAQLGICNGKKPDTTFVYRLPFQTGTTSIVLQAAAADSTQGKPWSRGVIFGLPENTPVCAARAGIVTDIRQGSNKSGGRGRLPDTNMIVVFHDDGTYAVYTHFRQNGAAVYEGQRVNQGDVLGFSGKTGWVRQPCLGFNVQYSAQPHPRLVPTLFQTDNTQVHYLKTGQTVTTP</sequence>